<dbReference type="AlphaFoldDB" id="A0A0H3M036"/>
<dbReference type="PANTHER" id="PTHR34472:SF1">
    <property type="entry name" value="SULFUR CARRIER PROTEIN THIS"/>
    <property type="match status" value="1"/>
</dbReference>
<dbReference type="EMBL" id="CR925678">
    <property type="protein sequence ID" value="CAI27299.1"/>
    <property type="molecule type" value="Genomic_DNA"/>
</dbReference>
<dbReference type="KEGG" id="erw:ERWE_CDS_08050"/>
<evidence type="ECO:0000313" key="2">
    <source>
        <dbReference type="Proteomes" id="UP000001021"/>
    </source>
</evidence>
<dbReference type="SUPFAM" id="SSF54285">
    <property type="entry name" value="MoaD/ThiS"/>
    <property type="match status" value="1"/>
</dbReference>
<dbReference type="InterPro" id="IPR016155">
    <property type="entry name" value="Mopterin_synth/thiamin_S_b"/>
</dbReference>
<reference evidence="1 2" key="1">
    <citation type="journal article" date="2006" name="J. Bacteriol.">
        <title>Comparative genomic analysis of three strains of Ehrlichia ruminantium reveals an active process of genome size plasticity.</title>
        <authorList>
            <person name="Frutos R."/>
            <person name="Viari A."/>
            <person name="Ferraz C."/>
            <person name="Morgat A."/>
            <person name="Eychenie S."/>
            <person name="Kandassami Y."/>
            <person name="Chantal I."/>
            <person name="Bensaid A."/>
            <person name="Coissac E."/>
            <person name="Vachiery N."/>
            <person name="Demaille J."/>
            <person name="Martinez D."/>
        </authorList>
    </citation>
    <scope>NUCLEOTIDE SEQUENCE [LARGE SCALE GENOMIC DNA]</scope>
    <source>
        <strain evidence="1 2">Welgevonden</strain>
    </source>
</reference>
<organism evidence="1 2">
    <name type="scientific">Ehrlichia ruminantium (strain Welgevonden)</name>
    <dbReference type="NCBI Taxonomy" id="254945"/>
    <lineage>
        <taxon>Bacteria</taxon>
        <taxon>Pseudomonadati</taxon>
        <taxon>Pseudomonadota</taxon>
        <taxon>Alphaproteobacteria</taxon>
        <taxon>Rickettsiales</taxon>
        <taxon>Anaplasmataceae</taxon>
        <taxon>Ehrlichia</taxon>
    </lineage>
</organism>
<dbReference type="eggNOG" id="COG2104">
    <property type="taxonomic scope" value="Bacteria"/>
</dbReference>
<sequence length="74" mass="8219">MVWGKVLITIIVNKEERSFKSELTLCDILNLCGYDSNIPFAVAVNKTLIVRSQYSSTYLSSGDIVDIVYPMQGG</sequence>
<dbReference type="Gene3D" id="3.10.20.30">
    <property type="match status" value="1"/>
</dbReference>
<name>A0A0H3M036_EHRRW</name>
<dbReference type="Proteomes" id="UP000001021">
    <property type="component" value="Chromosome"/>
</dbReference>
<dbReference type="NCBIfam" id="TIGR01683">
    <property type="entry name" value="thiS"/>
    <property type="match status" value="1"/>
</dbReference>
<dbReference type="PANTHER" id="PTHR34472">
    <property type="entry name" value="SULFUR CARRIER PROTEIN THIS"/>
    <property type="match status" value="1"/>
</dbReference>
<gene>
    <name evidence="1" type="ordered locus">ERWE_CDS_08050</name>
</gene>
<dbReference type="KEGG" id="eru:Erum7640"/>
<keyword evidence="2" id="KW-1185">Reference proteome</keyword>
<dbReference type="CDD" id="cd00565">
    <property type="entry name" value="Ubl_ThiS"/>
    <property type="match status" value="1"/>
</dbReference>
<dbReference type="InterPro" id="IPR003749">
    <property type="entry name" value="ThiS/MoaD-like"/>
</dbReference>
<dbReference type="InterPro" id="IPR012675">
    <property type="entry name" value="Beta-grasp_dom_sf"/>
</dbReference>
<dbReference type="Pfam" id="PF02597">
    <property type="entry name" value="ThiS"/>
    <property type="match status" value="1"/>
</dbReference>
<dbReference type="HOGENOM" id="CLU_174611_2_0_5"/>
<evidence type="ECO:0000313" key="1">
    <source>
        <dbReference type="EMBL" id="CAI27299.1"/>
    </source>
</evidence>
<evidence type="ECO:0008006" key="3">
    <source>
        <dbReference type="Google" id="ProtNLM"/>
    </source>
</evidence>
<dbReference type="InterPro" id="IPR010035">
    <property type="entry name" value="Thi_S"/>
</dbReference>
<accession>A0A0H3M036</accession>
<protein>
    <recommendedName>
        <fullName evidence="3">Thiamine biosynthesis protein ThiS</fullName>
    </recommendedName>
</protein>
<proteinExistence type="predicted"/>